<dbReference type="InterPro" id="IPR036737">
    <property type="entry name" value="OmpA-like_sf"/>
</dbReference>
<name>A0A2S7VJU7_PHOAN</name>
<protein>
    <recommendedName>
        <fullName evidence="4">TPM domain-containing protein</fullName>
    </recommendedName>
</protein>
<dbReference type="EMBL" id="MSCJ01000003">
    <property type="protein sequence ID" value="PQJ62426.1"/>
    <property type="molecule type" value="Genomic_DNA"/>
</dbReference>
<keyword evidence="1" id="KW-0472">Membrane</keyword>
<reference evidence="2 3" key="1">
    <citation type="submission" date="2016-12" db="EMBL/GenBank/DDBJ databases">
        <title>Diversity of luminous bacteria.</title>
        <authorList>
            <person name="Yoshizawa S."/>
            <person name="Kogure K."/>
        </authorList>
    </citation>
    <scope>NUCLEOTIDE SEQUENCE [LARGE SCALE GENOMIC DNA]</scope>
    <source>
        <strain evidence="2 3">LC1-200</strain>
    </source>
</reference>
<organism evidence="2 3">
    <name type="scientific">Photobacterium angustum</name>
    <dbReference type="NCBI Taxonomy" id="661"/>
    <lineage>
        <taxon>Bacteria</taxon>
        <taxon>Pseudomonadati</taxon>
        <taxon>Pseudomonadota</taxon>
        <taxon>Gammaproteobacteria</taxon>
        <taxon>Vibrionales</taxon>
        <taxon>Vibrionaceae</taxon>
        <taxon>Photobacterium</taxon>
    </lineage>
</organism>
<keyword evidence="1" id="KW-1133">Transmembrane helix</keyword>
<evidence type="ECO:0000313" key="3">
    <source>
        <dbReference type="Proteomes" id="UP000238730"/>
    </source>
</evidence>
<dbReference type="AlphaFoldDB" id="A0A2S7VJU7"/>
<evidence type="ECO:0000313" key="2">
    <source>
        <dbReference type="EMBL" id="PQJ62426.1"/>
    </source>
</evidence>
<dbReference type="RefSeq" id="WP_105062236.1">
    <property type="nucleotide sequence ID" value="NZ_MSCJ01000003.1"/>
</dbReference>
<dbReference type="Proteomes" id="UP000238730">
    <property type="component" value="Unassembled WGS sequence"/>
</dbReference>
<dbReference type="OrthoDB" id="5828946at2"/>
<evidence type="ECO:0008006" key="4">
    <source>
        <dbReference type="Google" id="ProtNLM"/>
    </source>
</evidence>
<feature type="transmembrane region" description="Helical" evidence="1">
    <location>
        <begin position="13"/>
        <end position="37"/>
    </location>
</feature>
<keyword evidence="1" id="KW-0812">Transmembrane</keyword>
<evidence type="ECO:0000256" key="1">
    <source>
        <dbReference type="SAM" id="Phobius"/>
    </source>
</evidence>
<sequence>MSPFSFYIVSNRLFIYFIAVFTFYLTASLITFPAYAIHSFSQSNPIEPTTASIKAYIPKQALLVEIQDQYNVVYFNDNSNKLTIDIKRVLNEFGHVLKNYNQTYVVITQHITTDLGYERLFNIATYIALQFDIEEERIQLLLVSGEESNLYQHIDDNWKNGAEIIIPKAIIVTYDPYFGVY</sequence>
<dbReference type="SUPFAM" id="SSF103088">
    <property type="entry name" value="OmpA-like"/>
    <property type="match status" value="1"/>
</dbReference>
<proteinExistence type="predicted"/>
<gene>
    <name evidence="2" type="ORF">BTO08_19530</name>
</gene>
<accession>A0A2S7VJU7</accession>
<comment type="caution">
    <text evidence="2">The sequence shown here is derived from an EMBL/GenBank/DDBJ whole genome shotgun (WGS) entry which is preliminary data.</text>
</comment>